<dbReference type="AlphaFoldDB" id="A0A8K0D7N0"/>
<dbReference type="NCBIfam" id="NF041359">
    <property type="entry name" value="GntG_guanitoxin"/>
    <property type="match status" value="1"/>
</dbReference>
<evidence type="ECO:0000313" key="8">
    <source>
        <dbReference type="Proteomes" id="UP000801492"/>
    </source>
</evidence>
<dbReference type="Gene3D" id="3.40.640.10">
    <property type="entry name" value="Type I PLP-dependent aspartate aminotransferase-like (Major domain)"/>
    <property type="match status" value="1"/>
</dbReference>
<dbReference type="GO" id="GO:0008732">
    <property type="term" value="F:L-allo-threonine aldolase activity"/>
    <property type="evidence" value="ECO:0007669"/>
    <property type="project" value="TreeGrafter"/>
</dbReference>
<evidence type="ECO:0000256" key="5">
    <source>
        <dbReference type="PIRSR" id="PIRSR017617-1"/>
    </source>
</evidence>
<dbReference type="PIRSF" id="PIRSF017617">
    <property type="entry name" value="Thr_aldolase"/>
    <property type="match status" value="1"/>
</dbReference>
<evidence type="ECO:0000259" key="6">
    <source>
        <dbReference type="Pfam" id="PF01212"/>
    </source>
</evidence>
<dbReference type="SUPFAM" id="SSF53383">
    <property type="entry name" value="PLP-dependent transferases"/>
    <property type="match status" value="1"/>
</dbReference>
<dbReference type="GO" id="GO:0006567">
    <property type="term" value="P:L-threonine catabolic process"/>
    <property type="evidence" value="ECO:0007669"/>
    <property type="project" value="TreeGrafter"/>
</dbReference>
<dbReference type="Proteomes" id="UP000801492">
    <property type="component" value="Unassembled WGS sequence"/>
</dbReference>
<dbReference type="OrthoDB" id="10261951at2759"/>
<evidence type="ECO:0000256" key="2">
    <source>
        <dbReference type="ARBA" id="ARBA00006966"/>
    </source>
</evidence>
<keyword evidence="8" id="KW-1185">Reference proteome</keyword>
<evidence type="ECO:0000256" key="1">
    <source>
        <dbReference type="ARBA" id="ARBA00001933"/>
    </source>
</evidence>
<keyword evidence="4" id="KW-0456">Lyase</keyword>
<dbReference type="CDD" id="cd06502">
    <property type="entry name" value="TA_like"/>
    <property type="match status" value="1"/>
</dbReference>
<dbReference type="NCBIfam" id="NF007825">
    <property type="entry name" value="PRK10534.1"/>
    <property type="match status" value="1"/>
</dbReference>
<comment type="similarity">
    <text evidence="2">Belongs to the threonine aldolase family.</text>
</comment>
<protein>
    <recommendedName>
        <fullName evidence="6">Aromatic amino acid beta-eliminating lyase/threonine aldolase domain-containing protein</fullName>
    </recommendedName>
</protein>
<sequence>MPYEVINGNCIDHNVHVVDLRSDTISRPTQAMRDAMATAEVGDDVFGEDPTVAKLERRAAALLGKEAAAFIPSGTMANLIAIMVHCERRGSEMIAGDNGHTFLFEQGGPAQIAGVQSALIPNKDDGTFCLEEVRRKIRIDPDCHEPYTSLIVVENTHNMCGGKVLPLEWLDDLYKLASEYKIPIHMDGARVMNAAVQSQVPVSRIVRDMASVCFCLSKSLGCPIGSILCGSKTFIAKAKRTRKALGGGMRQSGIVAAAGLVALDTMIDRLKIDHEHTYSIAKAIYDMDSDIFRVDLDTVQTNILMVYLDQTKVSSKQFLHRLATVVETDSVKVSVRGGSRNPACVRFVVYWEITNKDVTAAIEKIRLVIREIHAQYKIK</sequence>
<dbReference type="InterPro" id="IPR023603">
    <property type="entry name" value="Low_specificity_L-TA-like"/>
</dbReference>
<dbReference type="InterPro" id="IPR015422">
    <property type="entry name" value="PyrdxlP-dep_Trfase_small"/>
</dbReference>
<dbReference type="InterPro" id="IPR001597">
    <property type="entry name" value="ArAA_b-elim_lyase/Thr_aldolase"/>
</dbReference>
<feature type="modified residue" description="N6-(pyridoxal phosphate)lysine" evidence="5">
    <location>
        <position position="218"/>
    </location>
</feature>
<comment type="cofactor">
    <cofactor evidence="1">
        <name>pyridoxal 5'-phosphate</name>
        <dbReference type="ChEBI" id="CHEBI:597326"/>
    </cofactor>
</comment>
<comment type="caution">
    <text evidence="7">The sequence shown here is derived from an EMBL/GenBank/DDBJ whole genome shotgun (WGS) entry which is preliminary data.</text>
</comment>
<gene>
    <name evidence="7" type="ORF">ILUMI_06835</name>
</gene>
<reference evidence="7" key="1">
    <citation type="submission" date="2019-08" db="EMBL/GenBank/DDBJ databases">
        <title>The genome of the North American firefly Photinus pyralis.</title>
        <authorList>
            <consortium name="Photinus pyralis genome working group"/>
            <person name="Fallon T.R."/>
            <person name="Sander Lower S.E."/>
            <person name="Weng J.-K."/>
        </authorList>
    </citation>
    <scope>NUCLEOTIDE SEQUENCE</scope>
    <source>
        <strain evidence="7">TRF0915ILg1</strain>
        <tissue evidence="7">Whole body</tissue>
    </source>
</reference>
<dbReference type="PANTHER" id="PTHR48097:SF9">
    <property type="entry name" value="L-THREONINE ALDOLASE"/>
    <property type="match status" value="1"/>
</dbReference>
<evidence type="ECO:0000256" key="3">
    <source>
        <dbReference type="ARBA" id="ARBA00022898"/>
    </source>
</evidence>
<dbReference type="FunFam" id="3.40.640.10:FF:000030">
    <property type="entry name" value="Low-specificity L-threonine aldolase"/>
    <property type="match status" value="1"/>
</dbReference>
<dbReference type="InterPro" id="IPR015424">
    <property type="entry name" value="PyrdxlP-dep_Trfase"/>
</dbReference>
<accession>A0A8K0D7N0</accession>
<name>A0A8K0D7N0_IGNLU</name>
<keyword evidence="3" id="KW-0663">Pyridoxal phosphate</keyword>
<evidence type="ECO:0000256" key="4">
    <source>
        <dbReference type="ARBA" id="ARBA00023239"/>
    </source>
</evidence>
<dbReference type="GO" id="GO:0005829">
    <property type="term" value="C:cytosol"/>
    <property type="evidence" value="ECO:0007669"/>
    <property type="project" value="TreeGrafter"/>
</dbReference>
<feature type="domain" description="Aromatic amino acid beta-eliminating lyase/threonine aldolase" evidence="6">
    <location>
        <begin position="19"/>
        <end position="309"/>
    </location>
</feature>
<dbReference type="Gene3D" id="3.90.1150.10">
    <property type="entry name" value="Aspartate Aminotransferase, domain 1"/>
    <property type="match status" value="1"/>
</dbReference>
<evidence type="ECO:0000313" key="7">
    <source>
        <dbReference type="EMBL" id="KAF2899344.1"/>
    </source>
</evidence>
<dbReference type="InterPro" id="IPR015421">
    <property type="entry name" value="PyrdxlP-dep_Trfase_major"/>
</dbReference>
<dbReference type="PANTHER" id="PTHR48097">
    <property type="entry name" value="L-THREONINE ALDOLASE-RELATED"/>
    <property type="match status" value="1"/>
</dbReference>
<proteinExistence type="inferred from homology"/>
<dbReference type="Pfam" id="PF01212">
    <property type="entry name" value="Beta_elim_lyase"/>
    <property type="match status" value="1"/>
</dbReference>
<organism evidence="7 8">
    <name type="scientific">Ignelater luminosus</name>
    <name type="common">Cucubano</name>
    <name type="synonym">Pyrophorus luminosus</name>
    <dbReference type="NCBI Taxonomy" id="2038154"/>
    <lineage>
        <taxon>Eukaryota</taxon>
        <taxon>Metazoa</taxon>
        <taxon>Ecdysozoa</taxon>
        <taxon>Arthropoda</taxon>
        <taxon>Hexapoda</taxon>
        <taxon>Insecta</taxon>
        <taxon>Pterygota</taxon>
        <taxon>Neoptera</taxon>
        <taxon>Endopterygota</taxon>
        <taxon>Coleoptera</taxon>
        <taxon>Polyphaga</taxon>
        <taxon>Elateriformia</taxon>
        <taxon>Elateroidea</taxon>
        <taxon>Elateridae</taxon>
        <taxon>Agrypninae</taxon>
        <taxon>Pyrophorini</taxon>
        <taxon>Ignelater</taxon>
    </lineage>
</organism>
<dbReference type="GO" id="GO:0006545">
    <property type="term" value="P:glycine biosynthetic process"/>
    <property type="evidence" value="ECO:0007669"/>
    <property type="project" value="TreeGrafter"/>
</dbReference>
<dbReference type="EMBL" id="VTPC01002871">
    <property type="protein sequence ID" value="KAF2899344.1"/>
    <property type="molecule type" value="Genomic_DNA"/>
</dbReference>